<evidence type="ECO:0000313" key="1">
    <source>
        <dbReference type="EMBL" id="TQE86929.1"/>
    </source>
</evidence>
<dbReference type="RefSeq" id="WP_141600570.1">
    <property type="nucleotide sequence ID" value="NZ_VIEK01000018.1"/>
</dbReference>
<proteinExistence type="predicted"/>
<evidence type="ECO:0000313" key="2">
    <source>
        <dbReference type="Proteomes" id="UP000315224"/>
    </source>
</evidence>
<gene>
    <name evidence="1" type="ORF">FH692_09835</name>
</gene>
<dbReference type="Gene3D" id="3.40.50.300">
    <property type="entry name" value="P-loop containing nucleotide triphosphate hydrolases"/>
    <property type="match status" value="1"/>
</dbReference>
<reference evidence="1 2" key="1">
    <citation type="submission" date="2019-06" db="EMBL/GenBank/DDBJ databases">
        <title>Comprehensive assessment of Oxford Nanopore MinION sequencing for bacterial characterization and routine diagnosis.</title>
        <authorList>
            <person name="Tan S."/>
            <person name="Dvorak C.M.T."/>
            <person name="Gebhart C."/>
            <person name="Estrada A."/>
            <person name="Marthaler D.G."/>
            <person name="Murtaugh M.P."/>
        </authorList>
    </citation>
    <scope>NUCLEOTIDE SEQUENCE [LARGE SCALE GENOMIC DNA]</scope>
    <source>
        <strain evidence="1 2">2017UMN1435.21</strain>
    </source>
</reference>
<name>A0A540UR08_STRSU</name>
<dbReference type="InterPro" id="IPR027417">
    <property type="entry name" value="P-loop_NTPase"/>
</dbReference>
<comment type="caution">
    <text evidence="1">The sequence shown here is derived from an EMBL/GenBank/DDBJ whole genome shotgun (WGS) entry which is preliminary data.</text>
</comment>
<dbReference type="Proteomes" id="UP000315224">
    <property type="component" value="Unassembled WGS sequence"/>
</dbReference>
<dbReference type="EMBL" id="VIEK01000018">
    <property type="protein sequence ID" value="TQE86929.1"/>
    <property type="molecule type" value="Genomic_DNA"/>
</dbReference>
<dbReference type="AlphaFoldDB" id="A0A540UR08"/>
<dbReference type="SUPFAM" id="SSF52540">
    <property type="entry name" value="P-loop containing nucleoside triphosphate hydrolases"/>
    <property type="match status" value="1"/>
</dbReference>
<protein>
    <submittedName>
        <fullName evidence="1">Uncharacterized protein</fullName>
    </submittedName>
</protein>
<organism evidence="1 2">
    <name type="scientific">Streptococcus suis</name>
    <dbReference type="NCBI Taxonomy" id="1307"/>
    <lineage>
        <taxon>Bacteria</taxon>
        <taxon>Bacillati</taxon>
        <taxon>Bacillota</taxon>
        <taxon>Bacilli</taxon>
        <taxon>Lactobacillales</taxon>
        <taxon>Streptococcaceae</taxon>
        <taxon>Streptococcus</taxon>
    </lineage>
</organism>
<sequence length="411" mass="48012">MKLKNAKIQDFAKKMKDITIILGHNGSGKTSYLKSLFAPLATSPQGKQSLFISDSYIINSGQIIRYFIDNTDIDSLESKAIKKQQLQHLNTMIQNEYTNLEYTIVDYDSFTEIFGEDSSEVELLFDEYSKELQFFYIKVTDASGIEYTSLDMGRGEYLSIAYFILFREEVKDKRIFIDEPCNYLSYFSLQNFVKLLIVSSGNEKNEFCLTTNNLDIIDILENYSVEPKIIFNYPGSPKKISKQDYQEVFCERYEIGRVERNIIFVEDVLARKFVSKLFPENHVIHLDGEGSLAIVEKFINLIGPRSDYIRNQQLKKMKIIYDGNNGDKENRLPFEDIESYLNSNFENFVDGPISESIKYKIELNINQLEKHDAYRKNLKLLNITEEQCIDYLVSKFKDGEWYEHISRYLHS</sequence>
<accession>A0A540UR08</accession>